<evidence type="ECO:0000313" key="8">
    <source>
        <dbReference type="EMBL" id="SMP65637.1"/>
    </source>
</evidence>
<dbReference type="EC" id="2.7.13.3" evidence="2"/>
<keyword evidence="5" id="KW-0902">Two-component regulatory system</keyword>
<evidence type="ECO:0000256" key="6">
    <source>
        <dbReference type="SAM" id="Phobius"/>
    </source>
</evidence>
<keyword evidence="6" id="KW-0472">Membrane</keyword>
<feature type="transmembrane region" description="Helical" evidence="6">
    <location>
        <begin position="13"/>
        <end position="32"/>
    </location>
</feature>
<dbReference type="SUPFAM" id="SSF55874">
    <property type="entry name" value="ATPase domain of HSP90 chaperone/DNA topoisomerase II/histidine kinase"/>
    <property type="match status" value="1"/>
</dbReference>
<dbReference type="Pfam" id="PF02518">
    <property type="entry name" value="HATPase_c"/>
    <property type="match status" value="1"/>
</dbReference>
<dbReference type="PANTHER" id="PTHR24421">
    <property type="entry name" value="NITRATE/NITRITE SENSOR PROTEIN NARX-RELATED"/>
    <property type="match status" value="1"/>
</dbReference>
<dbReference type="Gene3D" id="3.30.565.10">
    <property type="entry name" value="Histidine kinase-like ATPase, C-terminal domain"/>
    <property type="match status" value="1"/>
</dbReference>
<evidence type="ECO:0000256" key="5">
    <source>
        <dbReference type="ARBA" id="ARBA00023012"/>
    </source>
</evidence>
<dbReference type="GO" id="GO:0004673">
    <property type="term" value="F:protein histidine kinase activity"/>
    <property type="evidence" value="ECO:0007669"/>
    <property type="project" value="UniProtKB-EC"/>
</dbReference>
<evidence type="ECO:0000256" key="4">
    <source>
        <dbReference type="ARBA" id="ARBA00022777"/>
    </source>
</evidence>
<evidence type="ECO:0000256" key="3">
    <source>
        <dbReference type="ARBA" id="ARBA00022679"/>
    </source>
</evidence>
<keyword evidence="9" id="KW-1185">Reference proteome</keyword>
<comment type="catalytic activity">
    <reaction evidence="1">
        <text>ATP + protein L-histidine = ADP + protein N-phospho-L-histidine.</text>
        <dbReference type="EC" id="2.7.13.3"/>
    </reaction>
</comment>
<dbReference type="InterPro" id="IPR036890">
    <property type="entry name" value="HATPase_C_sf"/>
</dbReference>
<evidence type="ECO:0000259" key="7">
    <source>
        <dbReference type="Pfam" id="PF02518"/>
    </source>
</evidence>
<keyword evidence="6" id="KW-1133">Transmembrane helix</keyword>
<comment type="caution">
    <text evidence="8">The sequence shown here is derived from an EMBL/GenBank/DDBJ whole genome shotgun (WGS) entry which is preliminary data.</text>
</comment>
<feature type="transmembrane region" description="Helical" evidence="6">
    <location>
        <begin position="76"/>
        <end position="96"/>
    </location>
</feature>
<gene>
    <name evidence="8" type="ORF">SAMN06296020_11311</name>
</gene>
<evidence type="ECO:0000313" key="9">
    <source>
        <dbReference type="Proteomes" id="UP001158066"/>
    </source>
</evidence>
<feature type="transmembrane region" description="Helical" evidence="6">
    <location>
        <begin position="44"/>
        <end position="64"/>
    </location>
</feature>
<keyword evidence="3" id="KW-0808">Transferase</keyword>
<keyword evidence="4" id="KW-0418">Kinase</keyword>
<dbReference type="InterPro" id="IPR050482">
    <property type="entry name" value="Sensor_HK_TwoCompSys"/>
</dbReference>
<feature type="transmembrane region" description="Helical" evidence="6">
    <location>
        <begin position="103"/>
        <end position="119"/>
    </location>
</feature>
<keyword evidence="6" id="KW-0812">Transmembrane</keyword>
<proteinExistence type="predicted"/>
<sequence>MIELYRLAPVTRIYFSVLLILAFVIQAIRLHFMHYQRTHKASKLIGAFEVFLWIYLLSSILQLTITMYHRNYPAGYFYQCRYLAIPLVILGFWIQVAEHKSEPMLCALLTATLLPGFYTDYTHTLFLGINLYILLRSAVMLDAEWGIIKNHVTKLSVKEAVNAYPGGILYANARGSTLILNPSMKNLFMSLDINPELDIVEMWETLVNNESTGHVRVQKLDRDKVLIRLKDDRAWLLSLQMIEVSRKQYWQLLAFDITSEDLMNRELEANYHRLKQTEGKLMNSLEQVEQLVKEREIVELKTRVHDILGQRLTILNRLLDKDVDWEDGLKHIKSLVEDLTQDVVSPTEKSPEHLLMSITQSYATIGTQVHLEGTLPPDTEAAFTILQVIRESATNAVRHGAADNVYVALEDHGNHFTLKVRNDGTPPREPIREGGGLAGMRRQIESLSGKFIYNTNPGFTICAHVPTTGRENVYDQSTHCGRPGDCERFADQPH</sequence>
<dbReference type="CDD" id="cd16917">
    <property type="entry name" value="HATPase_UhpB-NarQ-NarX-like"/>
    <property type="match status" value="1"/>
</dbReference>
<dbReference type="InterPro" id="IPR003594">
    <property type="entry name" value="HATPase_dom"/>
</dbReference>
<dbReference type="GO" id="GO:0000160">
    <property type="term" value="P:phosphorelay signal transduction system"/>
    <property type="evidence" value="ECO:0007669"/>
    <property type="project" value="UniProtKB-KW"/>
</dbReference>
<evidence type="ECO:0000256" key="2">
    <source>
        <dbReference type="ARBA" id="ARBA00012438"/>
    </source>
</evidence>
<evidence type="ECO:0000256" key="1">
    <source>
        <dbReference type="ARBA" id="ARBA00000085"/>
    </source>
</evidence>
<feature type="domain" description="Histidine kinase/HSP90-like ATPase" evidence="7">
    <location>
        <begin position="385"/>
        <end position="467"/>
    </location>
</feature>
<dbReference type="Proteomes" id="UP001158066">
    <property type="component" value="Unassembled WGS sequence"/>
</dbReference>
<dbReference type="RefSeq" id="WP_283410164.1">
    <property type="nucleotide sequence ID" value="NZ_FXUF01000013.1"/>
</dbReference>
<accession>A0AA45WXQ3</accession>
<organism evidence="8 9">
    <name type="scientific">Anoxynatronum buryatiense</name>
    <dbReference type="NCBI Taxonomy" id="489973"/>
    <lineage>
        <taxon>Bacteria</taxon>
        <taxon>Bacillati</taxon>
        <taxon>Bacillota</taxon>
        <taxon>Clostridia</taxon>
        <taxon>Eubacteriales</taxon>
        <taxon>Clostridiaceae</taxon>
        <taxon>Anoxynatronum</taxon>
    </lineage>
</organism>
<name>A0AA45WXQ3_9CLOT</name>
<dbReference type="AlphaFoldDB" id="A0AA45WXQ3"/>
<dbReference type="PANTHER" id="PTHR24421:SF10">
    <property type="entry name" value="NITRATE_NITRITE SENSOR PROTEIN NARQ"/>
    <property type="match status" value="1"/>
</dbReference>
<dbReference type="EMBL" id="FXUF01000013">
    <property type="protein sequence ID" value="SMP65637.1"/>
    <property type="molecule type" value="Genomic_DNA"/>
</dbReference>
<reference evidence="8" key="1">
    <citation type="submission" date="2017-05" db="EMBL/GenBank/DDBJ databases">
        <authorList>
            <person name="Varghese N."/>
            <person name="Submissions S."/>
        </authorList>
    </citation>
    <scope>NUCLEOTIDE SEQUENCE</scope>
    <source>
        <strain evidence="8">Su22</strain>
    </source>
</reference>
<protein>
    <recommendedName>
        <fullName evidence="2">histidine kinase</fullName>
        <ecNumber evidence="2">2.7.13.3</ecNumber>
    </recommendedName>
</protein>